<evidence type="ECO:0000313" key="2">
    <source>
        <dbReference type="Proteomes" id="UP000821865"/>
    </source>
</evidence>
<name>A0ACB8CWV4_DERSI</name>
<organism evidence="1 2">
    <name type="scientific">Dermacentor silvarum</name>
    <name type="common">Tick</name>
    <dbReference type="NCBI Taxonomy" id="543639"/>
    <lineage>
        <taxon>Eukaryota</taxon>
        <taxon>Metazoa</taxon>
        <taxon>Ecdysozoa</taxon>
        <taxon>Arthropoda</taxon>
        <taxon>Chelicerata</taxon>
        <taxon>Arachnida</taxon>
        <taxon>Acari</taxon>
        <taxon>Parasitiformes</taxon>
        <taxon>Ixodida</taxon>
        <taxon>Ixodoidea</taxon>
        <taxon>Ixodidae</taxon>
        <taxon>Rhipicephalinae</taxon>
        <taxon>Dermacentor</taxon>
    </lineage>
</organism>
<sequence>MKCKLTDGGPVFNEELDDALFDYLQTERDARRAVSNRLLTEEVLRIAENLNLGNLFQPFENKNAFFDFVATLLP</sequence>
<keyword evidence="2" id="KW-1185">Reference proteome</keyword>
<reference evidence="1" key="1">
    <citation type="submission" date="2020-05" db="EMBL/GenBank/DDBJ databases">
        <title>Large-scale comparative analyses of tick genomes elucidate their genetic diversity and vector capacities.</title>
        <authorList>
            <person name="Jia N."/>
            <person name="Wang J."/>
            <person name="Shi W."/>
            <person name="Du L."/>
            <person name="Sun Y."/>
            <person name="Zhan W."/>
            <person name="Jiang J."/>
            <person name="Wang Q."/>
            <person name="Zhang B."/>
            <person name="Ji P."/>
            <person name="Sakyi L.B."/>
            <person name="Cui X."/>
            <person name="Yuan T."/>
            <person name="Jiang B."/>
            <person name="Yang W."/>
            <person name="Lam T.T.-Y."/>
            <person name="Chang Q."/>
            <person name="Ding S."/>
            <person name="Wang X."/>
            <person name="Zhu J."/>
            <person name="Ruan X."/>
            <person name="Zhao L."/>
            <person name="Wei J."/>
            <person name="Que T."/>
            <person name="Du C."/>
            <person name="Cheng J."/>
            <person name="Dai P."/>
            <person name="Han X."/>
            <person name="Huang E."/>
            <person name="Gao Y."/>
            <person name="Liu J."/>
            <person name="Shao H."/>
            <person name="Ye R."/>
            <person name="Li L."/>
            <person name="Wei W."/>
            <person name="Wang X."/>
            <person name="Wang C."/>
            <person name="Yang T."/>
            <person name="Huo Q."/>
            <person name="Li W."/>
            <person name="Guo W."/>
            <person name="Chen H."/>
            <person name="Zhou L."/>
            <person name="Ni X."/>
            <person name="Tian J."/>
            <person name="Zhou Y."/>
            <person name="Sheng Y."/>
            <person name="Liu T."/>
            <person name="Pan Y."/>
            <person name="Xia L."/>
            <person name="Li J."/>
            <person name="Zhao F."/>
            <person name="Cao W."/>
        </authorList>
    </citation>
    <scope>NUCLEOTIDE SEQUENCE</scope>
    <source>
        <strain evidence="1">Dsil-2018</strain>
    </source>
</reference>
<protein>
    <submittedName>
        <fullName evidence="1">Uncharacterized protein</fullName>
    </submittedName>
</protein>
<accession>A0ACB8CWV4</accession>
<evidence type="ECO:0000313" key="1">
    <source>
        <dbReference type="EMBL" id="KAH7953616.1"/>
    </source>
</evidence>
<proteinExistence type="predicted"/>
<gene>
    <name evidence="1" type="ORF">HPB49_010642</name>
</gene>
<dbReference type="Proteomes" id="UP000821865">
    <property type="component" value="Chromosome 4"/>
</dbReference>
<comment type="caution">
    <text evidence="1">The sequence shown here is derived from an EMBL/GenBank/DDBJ whole genome shotgun (WGS) entry which is preliminary data.</text>
</comment>
<dbReference type="EMBL" id="CM023473">
    <property type="protein sequence ID" value="KAH7953616.1"/>
    <property type="molecule type" value="Genomic_DNA"/>
</dbReference>